<dbReference type="EMBL" id="CM004404">
    <property type="protein sequence ID" value="OAY22606.1"/>
    <property type="molecule type" value="Genomic_DNA"/>
</dbReference>
<dbReference type="PANTHER" id="PTHR33670:SF14">
    <property type="entry name" value="T20H2.15 PROTEIN"/>
    <property type="match status" value="1"/>
</dbReference>
<gene>
    <name evidence="2" type="ORF">MANES_18G011966v8</name>
</gene>
<feature type="region of interest" description="Disordered" evidence="1">
    <location>
        <begin position="83"/>
        <end position="147"/>
    </location>
</feature>
<evidence type="ECO:0000313" key="2">
    <source>
        <dbReference type="EMBL" id="OAY22606.1"/>
    </source>
</evidence>
<protein>
    <submittedName>
        <fullName evidence="2">Uncharacterized protein</fullName>
    </submittedName>
</protein>
<keyword evidence="3" id="KW-1185">Reference proteome</keyword>
<dbReference type="OMA" id="MMARRSF"/>
<feature type="compositionally biased region" description="Low complexity" evidence="1">
    <location>
        <begin position="83"/>
        <end position="96"/>
    </location>
</feature>
<feature type="region of interest" description="Disordered" evidence="1">
    <location>
        <begin position="21"/>
        <end position="45"/>
    </location>
</feature>
<dbReference type="Gramene" id="Manes.18G011966.1.v8.1">
    <property type="protein sequence ID" value="Manes.18G011966.1.v8.1.CDS.1"/>
    <property type="gene ID" value="Manes.18G011966.v8.1"/>
</dbReference>
<organism evidence="2 3">
    <name type="scientific">Manihot esculenta</name>
    <name type="common">Cassava</name>
    <name type="synonym">Jatropha manihot</name>
    <dbReference type="NCBI Taxonomy" id="3983"/>
    <lineage>
        <taxon>Eukaryota</taxon>
        <taxon>Viridiplantae</taxon>
        <taxon>Streptophyta</taxon>
        <taxon>Embryophyta</taxon>
        <taxon>Tracheophyta</taxon>
        <taxon>Spermatophyta</taxon>
        <taxon>Magnoliopsida</taxon>
        <taxon>eudicotyledons</taxon>
        <taxon>Gunneridae</taxon>
        <taxon>Pentapetalae</taxon>
        <taxon>rosids</taxon>
        <taxon>fabids</taxon>
        <taxon>Malpighiales</taxon>
        <taxon>Euphorbiaceae</taxon>
        <taxon>Crotonoideae</taxon>
        <taxon>Manihoteae</taxon>
        <taxon>Manihot</taxon>
    </lineage>
</organism>
<evidence type="ECO:0000256" key="1">
    <source>
        <dbReference type="SAM" id="MobiDB-lite"/>
    </source>
</evidence>
<reference evidence="3" key="1">
    <citation type="journal article" date="2016" name="Nat. Biotechnol.">
        <title>Sequencing wild and cultivated cassava and related species reveals extensive interspecific hybridization and genetic diversity.</title>
        <authorList>
            <person name="Bredeson J.V."/>
            <person name="Lyons J.B."/>
            <person name="Prochnik S.E."/>
            <person name="Wu G.A."/>
            <person name="Ha C.M."/>
            <person name="Edsinger-Gonzales E."/>
            <person name="Grimwood J."/>
            <person name="Schmutz J."/>
            <person name="Rabbi I.Y."/>
            <person name="Egesi C."/>
            <person name="Nauluvula P."/>
            <person name="Lebot V."/>
            <person name="Ndunguru J."/>
            <person name="Mkamilo G."/>
            <person name="Bart R.S."/>
            <person name="Setter T.L."/>
            <person name="Gleadow R.M."/>
            <person name="Kulakow P."/>
            <person name="Ferguson M.E."/>
            <person name="Rounsley S."/>
            <person name="Rokhsar D.S."/>
        </authorList>
    </citation>
    <scope>NUCLEOTIDE SEQUENCE [LARGE SCALE GENOMIC DNA]</scope>
    <source>
        <strain evidence="3">cv. AM560-2</strain>
    </source>
</reference>
<sequence length="248" mass="26689">MEAIFARSSVDNQSIYPYKQIKNQSKKNARGLASGSSENLAPTNNNIRGGGGLLFGVPPSLSFSYPSSSSFSVLYPHRQIQRQSQPPLLPLPISRPHNSLPYSRTRDLACPPTCRKTNRTRDHSLTPKKSKEPIPRRDSKPTEAAPVSAKSFIIASTAPLGPDPNDLPKDVSKVLSSSASSPSSSLIVDNGVIPIGIKDLDSVFTLSPHPSSLPLPKFFTRPKLSCTAEAAGIDAGATDNLRRLLRLP</sequence>
<dbReference type="AlphaFoldDB" id="A0A2C9TZN1"/>
<dbReference type="OrthoDB" id="1939477at2759"/>
<comment type="caution">
    <text evidence="2">The sequence shown here is derived from an EMBL/GenBank/DDBJ whole genome shotgun (WGS) entry which is preliminary data.</text>
</comment>
<accession>A0A2C9TZN1</accession>
<evidence type="ECO:0000313" key="3">
    <source>
        <dbReference type="Proteomes" id="UP000091857"/>
    </source>
</evidence>
<dbReference type="PANTHER" id="PTHR33670">
    <property type="entry name" value="SPLICING FACTOR, PROLINE- AND GLUTAMINE-RICH-LIKE"/>
    <property type="match status" value="1"/>
</dbReference>
<feature type="compositionally biased region" description="Polar residues" evidence="1">
    <location>
        <begin position="34"/>
        <end position="45"/>
    </location>
</feature>
<dbReference type="Proteomes" id="UP000091857">
    <property type="component" value="Chromosome 18"/>
</dbReference>
<name>A0A2C9TZN1_MANES</name>
<proteinExistence type="predicted"/>
<feature type="compositionally biased region" description="Basic and acidic residues" evidence="1">
    <location>
        <begin position="119"/>
        <end position="141"/>
    </location>
</feature>